<protein>
    <submittedName>
        <fullName evidence="1">Uncharacterized protein</fullName>
    </submittedName>
</protein>
<name>A0A498NXM5_LABRO</name>
<evidence type="ECO:0000313" key="1">
    <source>
        <dbReference type="EMBL" id="RXN36466.1"/>
    </source>
</evidence>
<dbReference type="EMBL" id="QBIY01008019">
    <property type="protein sequence ID" value="RXN36466.1"/>
    <property type="molecule type" value="Genomic_DNA"/>
</dbReference>
<proteinExistence type="predicted"/>
<accession>A0A498NXM5</accession>
<evidence type="ECO:0000313" key="2">
    <source>
        <dbReference type="Proteomes" id="UP000290572"/>
    </source>
</evidence>
<dbReference type="Proteomes" id="UP000290572">
    <property type="component" value="Unassembled WGS sequence"/>
</dbReference>
<organism evidence="1 2">
    <name type="scientific">Labeo rohita</name>
    <name type="common">Indian major carp</name>
    <name type="synonym">Cyprinus rohita</name>
    <dbReference type="NCBI Taxonomy" id="84645"/>
    <lineage>
        <taxon>Eukaryota</taxon>
        <taxon>Metazoa</taxon>
        <taxon>Chordata</taxon>
        <taxon>Craniata</taxon>
        <taxon>Vertebrata</taxon>
        <taxon>Euteleostomi</taxon>
        <taxon>Actinopterygii</taxon>
        <taxon>Neopterygii</taxon>
        <taxon>Teleostei</taxon>
        <taxon>Ostariophysi</taxon>
        <taxon>Cypriniformes</taxon>
        <taxon>Cyprinidae</taxon>
        <taxon>Labeoninae</taxon>
        <taxon>Labeonini</taxon>
        <taxon>Labeo</taxon>
    </lineage>
</organism>
<keyword evidence="2" id="KW-1185">Reference proteome</keyword>
<sequence>MFTKELEPATTSVLEEKFKLLADQSLLQPSATLAIQSLLSPISPSVAGVDQFWVCCESATLGSVDPLALPPKTDPVTPPWFIVLAPTPLLLSPLAPPGTIGSPLVPPVPPCPSTYQLCSGFLPPRLHPKPSALIPPTPPWSVIAPLLPRTFGIFAALHPFTSTVPSGLLLPSGSSAVLIYFIVSTVPNPP</sequence>
<gene>
    <name evidence="1" type="ORF">ROHU_002905</name>
</gene>
<comment type="caution">
    <text evidence="1">The sequence shown here is derived from an EMBL/GenBank/DDBJ whole genome shotgun (WGS) entry which is preliminary data.</text>
</comment>
<reference evidence="1 2" key="1">
    <citation type="submission" date="2018-03" db="EMBL/GenBank/DDBJ databases">
        <title>Draft genome sequence of Rohu Carp (Labeo rohita).</title>
        <authorList>
            <person name="Das P."/>
            <person name="Kushwaha B."/>
            <person name="Joshi C.G."/>
            <person name="Kumar D."/>
            <person name="Nagpure N.S."/>
            <person name="Sahoo L."/>
            <person name="Das S.P."/>
            <person name="Bit A."/>
            <person name="Patnaik S."/>
            <person name="Meher P.K."/>
            <person name="Jayasankar P."/>
            <person name="Koringa P.G."/>
            <person name="Patel N.V."/>
            <person name="Hinsu A.T."/>
            <person name="Kumar R."/>
            <person name="Pandey M."/>
            <person name="Agarwal S."/>
            <person name="Srivastava S."/>
            <person name="Singh M."/>
            <person name="Iquebal M.A."/>
            <person name="Jaiswal S."/>
            <person name="Angadi U.B."/>
            <person name="Kumar N."/>
            <person name="Raza M."/>
            <person name="Shah T.M."/>
            <person name="Rai A."/>
            <person name="Jena J.K."/>
        </authorList>
    </citation>
    <scope>NUCLEOTIDE SEQUENCE [LARGE SCALE GENOMIC DNA]</scope>
    <source>
        <strain evidence="1">DASCIFA01</strain>
        <tissue evidence="1">Testis</tissue>
    </source>
</reference>
<dbReference type="AlphaFoldDB" id="A0A498NXM5"/>